<dbReference type="Proteomes" id="UP000635477">
    <property type="component" value="Unassembled WGS sequence"/>
</dbReference>
<dbReference type="OrthoDB" id="5946976at2759"/>
<dbReference type="InterPro" id="IPR012338">
    <property type="entry name" value="Beta-lactam/transpept-like"/>
</dbReference>
<evidence type="ECO:0008006" key="4">
    <source>
        <dbReference type="Google" id="ProtNLM"/>
    </source>
</evidence>
<dbReference type="AlphaFoldDB" id="A0A8H4UGD2"/>
<sequence>MTLKIVEGASSGENPFNDEFEKLTKQTLDECKVPGISIGIIDDDQTYTAATSHLTLEDAISHRTGMPRHDKASSRFLSAEDSVDGEGNEKKKKRYATVKDVTRNLRNLPKNGKDVSMYSLGWSRTLYHGRAMYTHGGGMHAFGRSVMWFPDEKFGVVGFGNTAFTADAVEYVLFYKLIDDKIGIAPEERNDVTGECEKVIKGFKEDYKNAVDIVYHKRPDHPLASPVDIKDLAGKYYDPGYETIELRVEPDPHNVGKEILVADREDTSWKIKSNLQHVSGAYWIMHMCQGGNPLLHREFAQNEFRFGLDGKPTALEVDFVSRLGAEQQEGKVVFIRMD</sequence>
<gene>
    <name evidence="2" type="ORF">FZEAL_7457</name>
</gene>
<name>A0A8H4UGD2_9HYPO</name>
<dbReference type="EMBL" id="JABEYC010000602">
    <property type="protein sequence ID" value="KAF4975797.1"/>
    <property type="molecule type" value="Genomic_DNA"/>
</dbReference>
<accession>A0A8H4UGD2</accession>
<protein>
    <recommendedName>
        <fullName evidence="4">Penicillin-binding protein</fullName>
    </recommendedName>
</protein>
<evidence type="ECO:0000313" key="3">
    <source>
        <dbReference type="Proteomes" id="UP000635477"/>
    </source>
</evidence>
<reference evidence="2" key="2">
    <citation type="submission" date="2020-05" db="EMBL/GenBank/DDBJ databases">
        <authorList>
            <person name="Kim H.-S."/>
            <person name="Proctor R.H."/>
            <person name="Brown D.W."/>
        </authorList>
    </citation>
    <scope>NUCLEOTIDE SEQUENCE</scope>
    <source>
        <strain evidence="2">NRRL 22465</strain>
    </source>
</reference>
<organism evidence="2 3">
    <name type="scientific">Fusarium zealandicum</name>
    <dbReference type="NCBI Taxonomy" id="1053134"/>
    <lineage>
        <taxon>Eukaryota</taxon>
        <taxon>Fungi</taxon>
        <taxon>Dikarya</taxon>
        <taxon>Ascomycota</taxon>
        <taxon>Pezizomycotina</taxon>
        <taxon>Sordariomycetes</taxon>
        <taxon>Hypocreomycetidae</taxon>
        <taxon>Hypocreales</taxon>
        <taxon>Nectriaceae</taxon>
        <taxon>Fusarium</taxon>
        <taxon>Fusarium staphyleae species complex</taxon>
    </lineage>
</organism>
<evidence type="ECO:0000313" key="2">
    <source>
        <dbReference type="EMBL" id="KAF4975797.1"/>
    </source>
</evidence>
<proteinExistence type="predicted"/>
<feature type="region of interest" description="Disordered" evidence="1">
    <location>
        <begin position="65"/>
        <end position="92"/>
    </location>
</feature>
<evidence type="ECO:0000256" key="1">
    <source>
        <dbReference type="SAM" id="MobiDB-lite"/>
    </source>
</evidence>
<comment type="caution">
    <text evidence="2">The sequence shown here is derived from an EMBL/GenBank/DDBJ whole genome shotgun (WGS) entry which is preliminary data.</text>
</comment>
<keyword evidence="3" id="KW-1185">Reference proteome</keyword>
<reference evidence="2" key="1">
    <citation type="journal article" date="2020" name="BMC Genomics">
        <title>Correction to: Identification and distribution of gene clusters required for synthesis of sphingolipid metabolism inhibitors in diverse species of the filamentous fungus Fusarium.</title>
        <authorList>
            <person name="Kim H.S."/>
            <person name="Lohmar J.M."/>
            <person name="Busman M."/>
            <person name="Brown D.W."/>
            <person name="Naumann T.A."/>
            <person name="Divon H.H."/>
            <person name="Lysoe E."/>
            <person name="Uhlig S."/>
            <person name="Proctor R.H."/>
        </authorList>
    </citation>
    <scope>NUCLEOTIDE SEQUENCE</scope>
    <source>
        <strain evidence="2">NRRL 22465</strain>
    </source>
</reference>
<dbReference type="Gene3D" id="3.40.710.10">
    <property type="entry name" value="DD-peptidase/beta-lactamase superfamily"/>
    <property type="match status" value="1"/>
</dbReference>
<dbReference type="SUPFAM" id="SSF56601">
    <property type="entry name" value="beta-lactamase/transpeptidase-like"/>
    <property type="match status" value="1"/>
</dbReference>